<evidence type="ECO:0000256" key="1">
    <source>
        <dbReference type="SAM" id="MobiDB-lite"/>
    </source>
</evidence>
<organism evidence="2 3">
    <name type="scientific">Ascobolus immersus RN42</name>
    <dbReference type="NCBI Taxonomy" id="1160509"/>
    <lineage>
        <taxon>Eukaryota</taxon>
        <taxon>Fungi</taxon>
        <taxon>Dikarya</taxon>
        <taxon>Ascomycota</taxon>
        <taxon>Pezizomycotina</taxon>
        <taxon>Pezizomycetes</taxon>
        <taxon>Pezizales</taxon>
        <taxon>Ascobolaceae</taxon>
        <taxon>Ascobolus</taxon>
    </lineage>
</organism>
<feature type="region of interest" description="Disordered" evidence="1">
    <location>
        <begin position="1"/>
        <end position="32"/>
    </location>
</feature>
<name>A0A3N4I2L5_ASCIM</name>
<keyword evidence="3" id="KW-1185">Reference proteome</keyword>
<reference evidence="2 3" key="1">
    <citation type="journal article" date="2018" name="Nat. Ecol. Evol.">
        <title>Pezizomycetes genomes reveal the molecular basis of ectomycorrhizal truffle lifestyle.</title>
        <authorList>
            <person name="Murat C."/>
            <person name="Payen T."/>
            <person name="Noel B."/>
            <person name="Kuo A."/>
            <person name="Morin E."/>
            <person name="Chen J."/>
            <person name="Kohler A."/>
            <person name="Krizsan K."/>
            <person name="Balestrini R."/>
            <person name="Da Silva C."/>
            <person name="Montanini B."/>
            <person name="Hainaut M."/>
            <person name="Levati E."/>
            <person name="Barry K.W."/>
            <person name="Belfiori B."/>
            <person name="Cichocki N."/>
            <person name="Clum A."/>
            <person name="Dockter R.B."/>
            <person name="Fauchery L."/>
            <person name="Guy J."/>
            <person name="Iotti M."/>
            <person name="Le Tacon F."/>
            <person name="Lindquist E.A."/>
            <person name="Lipzen A."/>
            <person name="Malagnac F."/>
            <person name="Mello A."/>
            <person name="Molinier V."/>
            <person name="Miyauchi S."/>
            <person name="Poulain J."/>
            <person name="Riccioni C."/>
            <person name="Rubini A."/>
            <person name="Sitrit Y."/>
            <person name="Splivallo R."/>
            <person name="Traeger S."/>
            <person name="Wang M."/>
            <person name="Zifcakova L."/>
            <person name="Wipf D."/>
            <person name="Zambonelli A."/>
            <person name="Paolocci F."/>
            <person name="Nowrousian M."/>
            <person name="Ottonello S."/>
            <person name="Baldrian P."/>
            <person name="Spatafora J.W."/>
            <person name="Henrissat B."/>
            <person name="Nagy L.G."/>
            <person name="Aury J.M."/>
            <person name="Wincker P."/>
            <person name="Grigoriev I.V."/>
            <person name="Bonfante P."/>
            <person name="Martin F.M."/>
        </authorList>
    </citation>
    <scope>NUCLEOTIDE SEQUENCE [LARGE SCALE GENOMIC DNA]</scope>
    <source>
        <strain evidence="2 3">RN42</strain>
    </source>
</reference>
<evidence type="ECO:0000313" key="2">
    <source>
        <dbReference type="EMBL" id="RPA80342.1"/>
    </source>
</evidence>
<feature type="compositionally biased region" description="Polar residues" evidence="1">
    <location>
        <begin position="318"/>
        <end position="330"/>
    </location>
</feature>
<dbReference type="AlphaFoldDB" id="A0A3N4I2L5"/>
<protein>
    <submittedName>
        <fullName evidence="2">Uncharacterized protein</fullName>
    </submittedName>
</protein>
<feature type="compositionally biased region" description="Basic and acidic residues" evidence="1">
    <location>
        <begin position="305"/>
        <end position="314"/>
    </location>
</feature>
<accession>A0A3N4I2L5</accession>
<feature type="compositionally biased region" description="Polar residues" evidence="1">
    <location>
        <begin position="386"/>
        <end position="399"/>
    </location>
</feature>
<dbReference type="Proteomes" id="UP000275078">
    <property type="component" value="Unassembled WGS sequence"/>
</dbReference>
<dbReference type="EMBL" id="ML119689">
    <property type="protein sequence ID" value="RPA80342.1"/>
    <property type="molecule type" value="Genomic_DNA"/>
</dbReference>
<evidence type="ECO:0000313" key="3">
    <source>
        <dbReference type="Proteomes" id="UP000275078"/>
    </source>
</evidence>
<sequence length="472" mass="51896">MSIPKSAAKPLFRTGLHTDRSQTPPDPHPPSPFQYRIPGRPTLFTLHPYAQSIINTAFTTHFRLDIIEEAEKHYDECEAYDEMGKAFMSQAVGYLKKAAGPRRVPEEGEDDDLVWYADQALLGSLKLMVGEAWMAEQNRNCNLFRSVGAEGGEEIGGLRPEGLEGNRQEVEGGLVEVEALGRVDEGGMEEVEEMQEVNPVHEEGENRVEELTLIATEGLEEEGTAEVEEEVVEVLVPDEEGGSDEVEQLDQVRELEVVRASVEEEAPEADDIFEPVSVEDSEKPVDAGQEEAGQAAKGVMESVGVEERADERVDAGSIDSTSGVSHNNGQEVDEQCVGAEGVEKWNGGDTFFEQNSQAVHRAPPAPEASRPQQTPDQHLDSDPTCAASSSHNHQALPQQTRKRKAATSLDTESAERPAQLRRSSRIADRQDTKPSSPPEPRSTRAQRRHKRNIENKSSKKNVRANGLNRLAA</sequence>
<feature type="region of interest" description="Disordered" evidence="1">
    <location>
        <begin position="277"/>
        <end position="472"/>
    </location>
</feature>
<gene>
    <name evidence="2" type="ORF">BJ508DRAFT_327448</name>
</gene>
<proteinExistence type="predicted"/>